<dbReference type="EMBL" id="JAGSOV010000063">
    <property type="protein sequence ID" value="MCO1659282.1"/>
    <property type="molecule type" value="Genomic_DNA"/>
</dbReference>
<keyword evidence="3" id="KW-1185">Reference proteome</keyword>
<dbReference type="InterPro" id="IPR024983">
    <property type="entry name" value="CHAT_dom"/>
</dbReference>
<evidence type="ECO:0000259" key="1">
    <source>
        <dbReference type="Pfam" id="PF12770"/>
    </source>
</evidence>
<protein>
    <submittedName>
        <fullName evidence="2">CHAT domain-containing protein</fullName>
    </submittedName>
</protein>
<proteinExistence type="predicted"/>
<organism evidence="2 3">
    <name type="scientific">Pseudonocardia humida</name>
    <dbReference type="NCBI Taxonomy" id="2800819"/>
    <lineage>
        <taxon>Bacteria</taxon>
        <taxon>Bacillati</taxon>
        <taxon>Actinomycetota</taxon>
        <taxon>Actinomycetes</taxon>
        <taxon>Pseudonocardiales</taxon>
        <taxon>Pseudonocardiaceae</taxon>
        <taxon>Pseudonocardia</taxon>
    </lineage>
</organism>
<evidence type="ECO:0000313" key="3">
    <source>
        <dbReference type="Proteomes" id="UP001165283"/>
    </source>
</evidence>
<accession>A0ABT1A8C7</accession>
<dbReference type="RefSeq" id="WP_252444068.1">
    <property type="nucleotide sequence ID" value="NZ_JAGSOV010000063.1"/>
</dbReference>
<dbReference type="Proteomes" id="UP001165283">
    <property type="component" value="Unassembled WGS sequence"/>
</dbReference>
<feature type="domain" description="CHAT" evidence="1">
    <location>
        <begin position="635"/>
        <end position="864"/>
    </location>
</feature>
<dbReference type="SUPFAM" id="SSF48452">
    <property type="entry name" value="TPR-like"/>
    <property type="match status" value="1"/>
</dbReference>
<sequence>METESATDLLIPALELYRRVVADPMSSGADAAAMVALARAGLDDGGRGAEALVAALRAQAWFEHARLANSAAKSLLDEAARIARSHRADERLSEVLITRAAVNMERGSHAAARRDLDAALEAAGGEPPAEAGLAQAGLFFNTGRLDAAAVLCRRVLADRTASTDLRAKAANNLAMIEAGRGRPAEALARLDEADELATGLDALGAAFCSTRAWVLAQAGRPAESLERFEEAERRFLGAGLPTGELLMEQLDALVDLRLIPEARRLAVRAVREFTAPDVALMAADARLRLAQVDLLAGAAAEALEQAGLAAAALHEQRRPGPRARAQTVAVAAALRLDAVGPAELATARRAARTLQRLGQPTAAVDAHLVAGRAALALRRTRTAHEHLAAAQALARGRGGTVLVRLRGRLAAALAAQARDDPAGVRRHGRAGLADLSRHRAALGSAELRALASGHGAELGRVVLRALLRTARPVDVLAWLERTRAAAQLVVAPAPRPEVAAGLAALHAAQAELDAVRSAGRGEPRELRVRLAALETEVRRTAWKHPSPTDPAGRPVPVAQARAALGDRVLAAFGAADGRLFAVLVTATRTRLVPLGAVEDVATESDALLFALRRSTRPGPPRSLATARASAEHAVDALRRALLDPLGLDPGTPLVVVPDPTTLAVPWSALHPAPVAVAPSVSSWVRSLPAPGAAAPTGRTVLVAGPDLDGAQQEVGELAALHPDAAVLAPPRSTVPAVIAALAGADLAHLGCHGLLRVDNPTFSALRLCGGDLTLHALDQLGAAPRRVVLAACDSANGFAYDGNEVIGFVGALMARGSTAVAANSAPVGDLESVALTVAIHRALRAGAPMADAVHAGRAGLDREDPRQFVSWCVTTAFGGG</sequence>
<dbReference type="InterPro" id="IPR011990">
    <property type="entry name" value="TPR-like_helical_dom_sf"/>
</dbReference>
<name>A0ABT1A8C7_9PSEU</name>
<dbReference type="Gene3D" id="1.25.40.10">
    <property type="entry name" value="Tetratricopeptide repeat domain"/>
    <property type="match status" value="1"/>
</dbReference>
<reference evidence="2" key="1">
    <citation type="submission" date="2021-04" db="EMBL/GenBank/DDBJ databases">
        <title>Pseudonocardia sp. nov., isolated from sandy soil of mangrove forest.</title>
        <authorList>
            <person name="Zan Z."/>
            <person name="Huang R."/>
            <person name="Liu W."/>
        </authorList>
    </citation>
    <scope>NUCLEOTIDE SEQUENCE</scope>
    <source>
        <strain evidence="2">S2-4</strain>
    </source>
</reference>
<evidence type="ECO:0000313" key="2">
    <source>
        <dbReference type="EMBL" id="MCO1659282.1"/>
    </source>
</evidence>
<gene>
    <name evidence="2" type="ORF">KDL28_29840</name>
</gene>
<comment type="caution">
    <text evidence="2">The sequence shown here is derived from an EMBL/GenBank/DDBJ whole genome shotgun (WGS) entry which is preliminary data.</text>
</comment>
<dbReference type="Pfam" id="PF12770">
    <property type="entry name" value="CHAT"/>
    <property type="match status" value="1"/>
</dbReference>